<comment type="subcellular location">
    <subcellularLocation>
        <location evidence="1">Cell membrane</location>
        <topology evidence="1">Multi-pass membrane protein</topology>
    </subcellularLocation>
</comment>
<accession>A0A3E2NTY2</accession>
<evidence type="ECO:0000313" key="9">
    <source>
        <dbReference type="EMBL" id="RFZ84473.1"/>
    </source>
</evidence>
<reference evidence="9 10" key="1">
    <citation type="submission" date="2018-08" db="EMBL/GenBank/DDBJ databases">
        <title>Mucilaginibacter terrae sp. nov., isolated from manganese diggings.</title>
        <authorList>
            <person name="Huang Y."/>
            <person name="Zhou Z."/>
        </authorList>
    </citation>
    <scope>NUCLEOTIDE SEQUENCE [LARGE SCALE GENOMIC DNA]</scope>
    <source>
        <strain evidence="9 10">ZH6</strain>
    </source>
</reference>
<dbReference type="RefSeq" id="WP_117381362.1">
    <property type="nucleotide sequence ID" value="NZ_QWDE01000001.1"/>
</dbReference>
<feature type="transmembrane region" description="Helical" evidence="6">
    <location>
        <begin position="748"/>
        <end position="771"/>
    </location>
</feature>
<dbReference type="Pfam" id="PF02687">
    <property type="entry name" value="FtsX"/>
    <property type="match status" value="2"/>
</dbReference>
<protein>
    <submittedName>
        <fullName evidence="9">ABC transporter permease</fullName>
    </submittedName>
</protein>
<evidence type="ECO:0000256" key="2">
    <source>
        <dbReference type="ARBA" id="ARBA00022475"/>
    </source>
</evidence>
<feature type="transmembrane region" description="Helical" evidence="6">
    <location>
        <begin position="278"/>
        <end position="297"/>
    </location>
</feature>
<evidence type="ECO:0000256" key="3">
    <source>
        <dbReference type="ARBA" id="ARBA00022692"/>
    </source>
</evidence>
<feature type="transmembrane region" description="Helical" evidence="6">
    <location>
        <begin position="717"/>
        <end position="736"/>
    </location>
</feature>
<dbReference type="AlphaFoldDB" id="A0A3E2NTY2"/>
<evidence type="ECO:0000259" key="8">
    <source>
        <dbReference type="Pfam" id="PF12704"/>
    </source>
</evidence>
<feature type="domain" description="MacB-like periplasmic core" evidence="8">
    <location>
        <begin position="425"/>
        <end position="632"/>
    </location>
</feature>
<keyword evidence="2" id="KW-1003">Cell membrane</keyword>
<dbReference type="OrthoDB" id="1451596at2"/>
<feature type="transmembrane region" description="Helical" evidence="6">
    <location>
        <begin position="322"/>
        <end position="349"/>
    </location>
</feature>
<feature type="domain" description="ABC3 transporter permease C-terminal" evidence="7">
    <location>
        <begin position="281"/>
        <end position="395"/>
    </location>
</feature>
<feature type="domain" description="MacB-like periplasmic core" evidence="8">
    <location>
        <begin position="20"/>
        <end position="236"/>
    </location>
</feature>
<keyword evidence="5 6" id="KW-0472">Membrane</keyword>
<sequence>MLRNYLKIGFRNLIKNKTFSLINITGLAVGMASAVSILLWIQNEVSFDRFHVNADRIYEVYNRSAFGGRIDTWALTSKPLAEELRAEHPEIEQSARTYDANFLLSSGEKHLNVHGNFTDNGFLNIFTFPALYGNSNNALTEPHTIVITRKLAIKLFGKENAIGQEVRIDSVDRFKVTAVLQDLPNNTKFSFEYLLPWSYLKQINKDDNNWGNNSCFTYVLLKPGVSLQTANNKIKNIVNPHVERKDTETFLYPASQWHLYAKFENGVPSGGNIDSVKLFAIIAGFILLIACINFMNLSTARSEKRAKEVGIRKVSGALKGSLVLQFLIESILISAGAGIIALCIVNYSLPGFNVLTNKQLFIPYSAPAFWLACTAFVVFTGVLAGSYPAFFLSSFKPVSVLKGSLKSANALITPRKALVVVQFTFAIVMVICTIIVQRQINFAQSRNLGYSNTNLVYTSMTGTTDKNYGPIKTELISSGAAVAVTKTSAPMTQSWSSTNDYTWQGKDPSAKLEVRMFNTEGDFTKTMGLKIAEGRDIDVSRYPSDSTAALINETAAKAMGFKDAIGQNITLPDPAKPQVWHVVGVVKDFIMESPYEPIQPMVIQGPKGWFNVINFKLNPSISTAEAIKRAEAVFKKYNPDYPYEYYFTDAEYKDKFFNEQRTRTLAGLFSSLTIIISCMGLFGLSAYMAESRIKEIGVRKVLGASSASIAALLSKDFLKLVIISIAIASPLAWYGMSRWLQGYTYKIAISWWLFVLAGAASILIAVITVSFQSVKAAISNPVKSLRSE</sequence>
<dbReference type="Proteomes" id="UP000260823">
    <property type="component" value="Unassembled WGS sequence"/>
</dbReference>
<keyword evidence="4 6" id="KW-1133">Transmembrane helix</keyword>
<dbReference type="GO" id="GO:0022857">
    <property type="term" value="F:transmembrane transporter activity"/>
    <property type="evidence" value="ECO:0007669"/>
    <property type="project" value="TreeGrafter"/>
</dbReference>
<name>A0A3E2NTY2_9SPHI</name>
<dbReference type="EMBL" id="QWDE01000001">
    <property type="protein sequence ID" value="RFZ84473.1"/>
    <property type="molecule type" value="Genomic_DNA"/>
</dbReference>
<evidence type="ECO:0000256" key="1">
    <source>
        <dbReference type="ARBA" id="ARBA00004651"/>
    </source>
</evidence>
<keyword evidence="3 6" id="KW-0812">Transmembrane</keyword>
<dbReference type="InterPro" id="IPR050250">
    <property type="entry name" value="Macrolide_Exporter_MacB"/>
</dbReference>
<evidence type="ECO:0000256" key="6">
    <source>
        <dbReference type="SAM" id="Phobius"/>
    </source>
</evidence>
<dbReference type="PANTHER" id="PTHR30572">
    <property type="entry name" value="MEMBRANE COMPONENT OF TRANSPORTER-RELATED"/>
    <property type="match status" value="1"/>
</dbReference>
<feature type="transmembrane region" description="Helical" evidence="6">
    <location>
        <begin position="416"/>
        <end position="436"/>
    </location>
</feature>
<dbReference type="InterPro" id="IPR025857">
    <property type="entry name" value="MacB_PCD"/>
</dbReference>
<feature type="transmembrane region" description="Helical" evidence="6">
    <location>
        <begin position="369"/>
        <end position="395"/>
    </location>
</feature>
<feature type="transmembrane region" description="Helical" evidence="6">
    <location>
        <begin position="665"/>
        <end position="689"/>
    </location>
</feature>
<comment type="caution">
    <text evidence="9">The sequence shown here is derived from an EMBL/GenBank/DDBJ whole genome shotgun (WGS) entry which is preliminary data.</text>
</comment>
<gene>
    <name evidence="9" type="ORF">DYU05_02315</name>
</gene>
<evidence type="ECO:0000259" key="7">
    <source>
        <dbReference type="Pfam" id="PF02687"/>
    </source>
</evidence>
<evidence type="ECO:0000256" key="5">
    <source>
        <dbReference type="ARBA" id="ARBA00023136"/>
    </source>
</evidence>
<evidence type="ECO:0000256" key="4">
    <source>
        <dbReference type="ARBA" id="ARBA00022989"/>
    </source>
</evidence>
<dbReference type="GO" id="GO:0005886">
    <property type="term" value="C:plasma membrane"/>
    <property type="evidence" value="ECO:0007669"/>
    <property type="project" value="UniProtKB-SubCell"/>
</dbReference>
<feature type="transmembrane region" description="Helical" evidence="6">
    <location>
        <begin position="21"/>
        <end position="41"/>
    </location>
</feature>
<organism evidence="9 10">
    <name type="scientific">Mucilaginibacter terrenus</name>
    <dbReference type="NCBI Taxonomy" id="2482727"/>
    <lineage>
        <taxon>Bacteria</taxon>
        <taxon>Pseudomonadati</taxon>
        <taxon>Bacteroidota</taxon>
        <taxon>Sphingobacteriia</taxon>
        <taxon>Sphingobacteriales</taxon>
        <taxon>Sphingobacteriaceae</taxon>
        <taxon>Mucilaginibacter</taxon>
    </lineage>
</organism>
<dbReference type="InterPro" id="IPR003838">
    <property type="entry name" value="ABC3_permease_C"/>
</dbReference>
<keyword evidence="10" id="KW-1185">Reference proteome</keyword>
<evidence type="ECO:0000313" key="10">
    <source>
        <dbReference type="Proteomes" id="UP000260823"/>
    </source>
</evidence>
<feature type="domain" description="ABC3 transporter permease C-terminal" evidence="7">
    <location>
        <begin position="668"/>
        <end position="780"/>
    </location>
</feature>
<dbReference type="Pfam" id="PF12704">
    <property type="entry name" value="MacB_PCD"/>
    <property type="match status" value="2"/>
</dbReference>
<dbReference type="PANTHER" id="PTHR30572:SF18">
    <property type="entry name" value="ABC-TYPE MACROLIDE FAMILY EXPORT SYSTEM PERMEASE COMPONENT 2"/>
    <property type="match status" value="1"/>
</dbReference>
<proteinExistence type="predicted"/>